<keyword evidence="2" id="KW-1185">Reference proteome</keyword>
<name>A0ABW7IXJ6_9VIBR</name>
<organism evidence="1 2">
    <name type="scientific">Vibrio rumoiensis</name>
    <dbReference type="NCBI Taxonomy" id="76258"/>
    <lineage>
        <taxon>Bacteria</taxon>
        <taxon>Pseudomonadati</taxon>
        <taxon>Pseudomonadota</taxon>
        <taxon>Gammaproteobacteria</taxon>
        <taxon>Vibrionales</taxon>
        <taxon>Vibrionaceae</taxon>
        <taxon>Vibrio</taxon>
    </lineage>
</organism>
<proteinExistence type="predicted"/>
<evidence type="ECO:0000313" key="1">
    <source>
        <dbReference type="EMBL" id="MFH0266348.1"/>
    </source>
</evidence>
<accession>A0ABW7IXJ6</accession>
<dbReference type="Proteomes" id="UP001607151">
    <property type="component" value="Unassembled WGS sequence"/>
</dbReference>
<comment type="caution">
    <text evidence="1">The sequence shown here is derived from an EMBL/GenBank/DDBJ whole genome shotgun (WGS) entry which is preliminary data.</text>
</comment>
<gene>
    <name evidence="1" type="ORF">ACGRQ9_12925</name>
</gene>
<sequence>MNIKFLGLVLLLGAGAYYYHHKEELMPTDIKSSASVSADNIAFAQGWIDDSFDTLNLGVTIGGENAPTFELIKDDEVNGQHTTTGRFTYFPIDNGKGKCKLITFTWRDRVGSKEEKLLSHTGC</sequence>
<reference evidence="1 2" key="1">
    <citation type="submission" date="2024-10" db="EMBL/GenBank/DDBJ databases">
        <authorList>
            <person name="Yibar A."/>
            <person name="Saticioglu I.B."/>
            <person name="Duman M."/>
            <person name="Ajmi N."/>
            <person name="Gurler F."/>
            <person name="Ay H."/>
            <person name="Onuk E."/>
            <person name="Guler S."/>
            <person name="Romalde J.L."/>
        </authorList>
    </citation>
    <scope>NUCLEOTIDE SEQUENCE [LARGE SCALE GENOMIC DNA]</scope>
    <source>
        <strain evidence="1 2">14-MA-B</strain>
    </source>
</reference>
<dbReference type="RefSeq" id="WP_394608164.1">
    <property type="nucleotide sequence ID" value="NZ_JBIHSJ010000004.1"/>
</dbReference>
<dbReference type="EMBL" id="JBIHSN010000003">
    <property type="protein sequence ID" value="MFH0266348.1"/>
    <property type="molecule type" value="Genomic_DNA"/>
</dbReference>
<protein>
    <submittedName>
        <fullName evidence="1">Uncharacterized protein</fullName>
    </submittedName>
</protein>
<evidence type="ECO:0000313" key="2">
    <source>
        <dbReference type="Proteomes" id="UP001607151"/>
    </source>
</evidence>